<evidence type="ECO:0000259" key="2">
    <source>
        <dbReference type="Pfam" id="PF24032"/>
    </source>
</evidence>
<dbReference type="Gene3D" id="3.30.1920.10">
    <property type="entry name" value="Baseplate protein-like domains - 2 layer sandwich fold"/>
    <property type="match status" value="1"/>
</dbReference>
<dbReference type="SUPFAM" id="SSF69279">
    <property type="entry name" value="Phage tail proteins"/>
    <property type="match status" value="1"/>
</dbReference>
<dbReference type="Pfam" id="PF24032">
    <property type="entry name" value="YQBQ"/>
    <property type="match status" value="1"/>
</dbReference>
<feature type="domain" description="YqbQ/XkdQ" evidence="2">
    <location>
        <begin position="19"/>
        <end position="307"/>
    </location>
</feature>
<feature type="compositionally biased region" description="Basic residues" evidence="1">
    <location>
        <begin position="337"/>
        <end position="349"/>
    </location>
</feature>
<reference evidence="3" key="1">
    <citation type="journal article" date="2021" name="Proc. Natl. Acad. Sci. U.S.A.">
        <title>A Catalog of Tens of Thousands of Viruses from Human Metagenomes Reveals Hidden Associations with Chronic Diseases.</title>
        <authorList>
            <person name="Tisza M.J."/>
            <person name="Buck C.B."/>
        </authorList>
    </citation>
    <scope>NUCLEOTIDE SEQUENCE</scope>
    <source>
        <strain evidence="3">Ct0Go27</strain>
    </source>
</reference>
<evidence type="ECO:0000256" key="1">
    <source>
        <dbReference type="SAM" id="MobiDB-lite"/>
    </source>
</evidence>
<sequence>MTVTLIKDSGQYSIPVSKVEWSGSASQASRELSFDLINAPNDSFDIPKVSTGDFVSFSYNGEEVFYGQIFGVERSSNIGTITYTAYDMMKNLLESTGQYNFKNLTAEGIAKQVLDDMQIPIRHLHPTGVNIPSLLCDDKGIYEIIMGAYTKAHQVTKDKYFPMIYKRGFAVYKTEWTVKNFILSETDNLMSASLTETMENIVNRIKIYDEKGNQIGELKDDNSIKKYGVFQKIFKKEEKDTAQSANALMNISPKQEIKISAIGDINCLSCYFVDIKDSATGLNGKYWISADRHSFDGETYTMDLDLRFDSVMDEKKFEDRKEEKREEEKKGVDKNVGKRAGKSTSKRGSGKGVKVSDNDKSKFFKTGKIGVTEGGYTAKPTFIKPIVRKS</sequence>
<organism evidence="3">
    <name type="scientific">Siphoviridae sp. ct0Go27</name>
    <dbReference type="NCBI Taxonomy" id="2827761"/>
    <lineage>
        <taxon>Viruses</taxon>
        <taxon>Duplodnaviria</taxon>
        <taxon>Heunggongvirae</taxon>
        <taxon>Uroviricota</taxon>
        <taxon>Caudoviricetes</taxon>
    </lineage>
</organism>
<dbReference type="EMBL" id="BK032498">
    <property type="protein sequence ID" value="DAF43019.1"/>
    <property type="molecule type" value="Genomic_DNA"/>
</dbReference>
<name>A0A8S5RWY3_9CAUD</name>
<proteinExistence type="predicted"/>
<accession>A0A8S5RWY3</accession>
<evidence type="ECO:0000313" key="3">
    <source>
        <dbReference type="EMBL" id="DAF43019.1"/>
    </source>
</evidence>
<dbReference type="Gene3D" id="2.30.300.10">
    <property type="entry name" value="Baseplate protein-like domain - beta roll fold"/>
    <property type="match status" value="1"/>
</dbReference>
<dbReference type="InterPro" id="IPR056937">
    <property type="entry name" value="YqbQ/XkdQ"/>
</dbReference>
<dbReference type="Gene3D" id="3.55.50.10">
    <property type="entry name" value="Baseplate protein-like domains"/>
    <property type="match status" value="1"/>
</dbReference>
<dbReference type="InterPro" id="IPR023399">
    <property type="entry name" value="Baseplate-like_2-layer_sand"/>
</dbReference>
<feature type="region of interest" description="Disordered" evidence="1">
    <location>
        <begin position="317"/>
        <end position="359"/>
    </location>
</feature>
<feature type="compositionally biased region" description="Basic and acidic residues" evidence="1">
    <location>
        <begin position="317"/>
        <end position="336"/>
    </location>
</feature>
<protein>
    <submittedName>
        <fullName evidence="3">43 kDa tail protein</fullName>
    </submittedName>
</protein>